<dbReference type="RefSeq" id="XP_014662067.1">
    <property type="nucleotide sequence ID" value="XM_014806581.1"/>
</dbReference>
<feature type="transmembrane region" description="Helical" evidence="9">
    <location>
        <begin position="45"/>
        <end position="66"/>
    </location>
</feature>
<evidence type="ECO:0000313" key="11">
    <source>
        <dbReference type="Proteomes" id="UP000695022"/>
    </source>
</evidence>
<feature type="transmembrane region" description="Helical" evidence="9">
    <location>
        <begin position="7"/>
        <end position="25"/>
    </location>
</feature>
<feature type="compositionally biased region" description="Basic and acidic residues" evidence="10">
    <location>
        <begin position="158"/>
        <end position="180"/>
    </location>
</feature>
<proteinExistence type="inferred from homology"/>
<feature type="transmembrane region" description="Helical" evidence="9">
    <location>
        <begin position="391"/>
        <end position="412"/>
    </location>
</feature>
<comment type="catalytic activity">
    <reaction evidence="1 9">
        <text>riboflavin(in) = riboflavin(out)</text>
        <dbReference type="Rhea" id="RHEA:35015"/>
        <dbReference type="ChEBI" id="CHEBI:57986"/>
    </reaction>
</comment>
<organism evidence="11 12">
    <name type="scientific">Priapulus caudatus</name>
    <name type="common">Priapulid worm</name>
    <dbReference type="NCBI Taxonomy" id="37621"/>
    <lineage>
        <taxon>Eukaryota</taxon>
        <taxon>Metazoa</taxon>
        <taxon>Ecdysozoa</taxon>
        <taxon>Scalidophora</taxon>
        <taxon>Priapulida</taxon>
        <taxon>Priapulimorpha</taxon>
        <taxon>Priapulimorphida</taxon>
        <taxon>Priapulidae</taxon>
        <taxon>Priapulus</taxon>
    </lineage>
</organism>
<dbReference type="Proteomes" id="UP000695022">
    <property type="component" value="Unplaced"/>
</dbReference>
<dbReference type="PANTHER" id="PTHR12929">
    <property type="entry name" value="SOLUTE CARRIER FAMILY 52"/>
    <property type="match status" value="1"/>
</dbReference>
<comment type="subcellular location">
    <subcellularLocation>
        <location evidence="2 9">Cell membrane</location>
        <topology evidence="2 9">Multi-pass membrane protein</topology>
    </subcellularLocation>
</comment>
<feature type="transmembrane region" description="Helical" evidence="9">
    <location>
        <begin position="325"/>
        <end position="345"/>
    </location>
</feature>
<evidence type="ECO:0000313" key="12">
    <source>
        <dbReference type="RefSeq" id="XP_014662067.1"/>
    </source>
</evidence>
<accession>A0ABM1DQ46</accession>
<evidence type="ECO:0000256" key="6">
    <source>
        <dbReference type="ARBA" id="ARBA00022692"/>
    </source>
</evidence>
<feature type="transmembrane region" description="Helical" evidence="9">
    <location>
        <begin position="296"/>
        <end position="318"/>
    </location>
</feature>
<evidence type="ECO:0000256" key="3">
    <source>
        <dbReference type="ARBA" id="ARBA00006366"/>
    </source>
</evidence>
<evidence type="ECO:0000256" key="8">
    <source>
        <dbReference type="ARBA" id="ARBA00023136"/>
    </source>
</evidence>
<feature type="transmembrane region" description="Helical" evidence="9">
    <location>
        <begin position="357"/>
        <end position="384"/>
    </location>
</feature>
<keyword evidence="5 9" id="KW-1003">Cell membrane</keyword>
<keyword evidence="8 9" id="KW-0472">Membrane</keyword>
<evidence type="ECO:0000256" key="9">
    <source>
        <dbReference type="RuleBase" id="RU368035"/>
    </source>
</evidence>
<gene>
    <name evidence="12" type="primary">LOC106805102</name>
</gene>
<name>A0ABM1DQ46_PRICU</name>
<evidence type="ECO:0000256" key="4">
    <source>
        <dbReference type="ARBA" id="ARBA00022448"/>
    </source>
</evidence>
<dbReference type="PANTHER" id="PTHR12929:SF10">
    <property type="entry name" value="RIBOFLAVIN TRANSPORTER"/>
    <property type="match status" value="1"/>
</dbReference>
<protein>
    <recommendedName>
        <fullName evidence="9">Riboflavin transporter</fullName>
    </recommendedName>
</protein>
<dbReference type="GeneID" id="106805102"/>
<keyword evidence="11" id="KW-1185">Reference proteome</keyword>
<evidence type="ECO:0000256" key="10">
    <source>
        <dbReference type="SAM" id="MobiDB-lite"/>
    </source>
</evidence>
<feature type="transmembrane region" description="Helical" evidence="9">
    <location>
        <begin position="264"/>
        <end position="284"/>
    </location>
</feature>
<evidence type="ECO:0000256" key="1">
    <source>
        <dbReference type="ARBA" id="ARBA00000215"/>
    </source>
</evidence>
<keyword evidence="4 9" id="KW-0813">Transport</keyword>
<comment type="function">
    <text evidence="9">Plasma membrane transporter mediating the uptake by cells of the water soluble vitamin B2/riboflavin that plays a key role in biochemical oxidation-reduction reactions of the carbohydrate, lipid, and amino acid metabolism.</text>
</comment>
<keyword evidence="6 9" id="KW-0812">Transmembrane</keyword>
<keyword evidence="7 9" id="KW-1133">Transmembrane helix</keyword>
<dbReference type="Pfam" id="PF06237">
    <property type="entry name" value="SLC52_ribofla_tr"/>
    <property type="match status" value="2"/>
</dbReference>
<feature type="transmembrane region" description="Helical" evidence="9">
    <location>
        <begin position="73"/>
        <end position="93"/>
    </location>
</feature>
<comment type="similarity">
    <text evidence="3 9">Belongs to the riboflavin transporter family.</text>
</comment>
<sequence>MALCNVNVCVYALVVMFGLGSWLAVNGLFVELSFLVSELPEGWSLPSYITIIVQDHSTALLSLTFFMANQYEYVTAFFIGAGLSGLIPSLLALSQGSNAEPTCTNTTNSSDGNFTVEWVYGEPHFSVEIYFLCLAVLQLASGIAFLLLNVLPVCKREHDPTRVDNDKKPTGEKPSGDAPEKTPGQPRAHDNPAYEEDRDEYDDFVEYRRASVAMGEYAVGRRLSKKKEEPPAAARYSSSAVAAAGDLPAGYAPEPVKLSAGQLACLYVVQMWVSALMMGALPSVGSFSALPYGYNIYHLSLTLSTIANPLACCVPFAVTAASVPSLTGLTVLATAAGAYLLALAATSPEPPLLDTSYGGAVCVAVTVAAYALFSYVNVCLASLFREQSHRALFWCGVATQAGAFVGAIALFLPVNCFNLFEETPLECETVVLNLF</sequence>
<reference evidence="12" key="1">
    <citation type="submission" date="2025-08" db="UniProtKB">
        <authorList>
            <consortium name="RefSeq"/>
        </authorList>
    </citation>
    <scope>IDENTIFICATION</scope>
</reference>
<evidence type="ECO:0000256" key="7">
    <source>
        <dbReference type="ARBA" id="ARBA00022989"/>
    </source>
</evidence>
<feature type="transmembrane region" description="Helical" evidence="9">
    <location>
        <begin position="129"/>
        <end position="151"/>
    </location>
</feature>
<evidence type="ECO:0000256" key="2">
    <source>
        <dbReference type="ARBA" id="ARBA00004651"/>
    </source>
</evidence>
<feature type="region of interest" description="Disordered" evidence="10">
    <location>
        <begin position="158"/>
        <end position="196"/>
    </location>
</feature>
<dbReference type="InterPro" id="IPR009357">
    <property type="entry name" value="Riboflavin_transptr"/>
</dbReference>
<evidence type="ECO:0000256" key="5">
    <source>
        <dbReference type="ARBA" id="ARBA00022475"/>
    </source>
</evidence>